<sequence length="52" mass="5327">MASTAGAFAGDATYSYDTLGRLVQVVYSDGTTVTYSYDAAGNRTNVVVTGAP</sequence>
<evidence type="ECO:0000313" key="1">
    <source>
        <dbReference type="EMBL" id="QID19929.1"/>
    </source>
</evidence>
<dbReference type="AlphaFoldDB" id="A0A6C1BA85"/>
<accession>A0A6C1BA85</accession>
<protein>
    <submittedName>
        <fullName evidence="1">RHS repeat protein</fullName>
    </submittedName>
</protein>
<dbReference type="Proteomes" id="UP000501991">
    <property type="component" value="Chromosome"/>
</dbReference>
<keyword evidence="2" id="KW-1185">Reference proteome</keyword>
<organism evidence="1 2">
    <name type="scientific">Nitrogeniibacter mangrovi</name>
    <dbReference type="NCBI Taxonomy" id="2016596"/>
    <lineage>
        <taxon>Bacteria</taxon>
        <taxon>Pseudomonadati</taxon>
        <taxon>Pseudomonadota</taxon>
        <taxon>Betaproteobacteria</taxon>
        <taxon>Rhodocyclales</taxon>
        <taxon>Zoogloeaceae</taxon>
        <taxon>Nitrogeniibacter</taxon>
    </lineage>
</organism>
<dbReference type="EMBL" id="CP048836">
    <property type="protein sequence ID" value="QID19929.1"/>
    <property type="molecule type" value="Genomic_DNA"/>
</dbReference>
<reference evidence="1 2" key="1">
    <citation type="submission" date="2020-02" db="EMBL/GenBank/DDBJ databases">
        <title>Nitrogenibacter mangrovi gen. nov., sp. nov. isolated from mangrove sediment, a denitrifying betaproteobacterium.</title>
        <authorList>
            <person name="Liao H."/>
            <person name="Tian Y."/>
        </authorList>
    </citation>
    <scope>NUCLEOTIDE SEQUENCE [LARGE SCALE GENOMIC DNA]</scope>
    <source>
        <strain evidence="1 2">M9-3-2</strain>
    </source>
</reference>
<dbReference type="Pfam" id="PF05593">
    <property type="entry name" value="RHS_repeat"/>
    <property type="match status" value="1"/>
</dbReference>
<evidence type="ECO:0000313" key="2">
    <source>
        <dbReference type="Proteomes" id="UP000501991"/>
    </source>
</evidence>
<dbReference type="NCBIfam" id="TIGR01643">
    <property type="entry name" value="YD_repeat_2x"/>
    <property type="match status" value="1"/>
</dbReference>
<proteinExistence type="predicted"/>
<dbReference type="KEGG" id="azq:G3580_18340"/>
<dbReference type="Gene3D" id="2.180.10.10">
    <property type="entry name" value="RHS repeat-associated core"/>
    <property type="match status" value="1"/>
</dbReference>
<dbReference type="InterPro" id="IPR006530">
    <property type="entry name" value="YD"/>
</dbReference>
<gene>
    <name evidence="1" type="ORF">G3580_18340</name>
</gene>
<dbReference type="InterPro" id="IPR031325">
    <property type="entry name" value="RHS_repeat"/>
</dbReference>
<name>A0A6C1BA85_9RHOO</name>